<proteinExistence type="inferred from homology"/>
<gene>
    <name evidence="8" type="ORF">BVER_00589</name>
</gene>
<keyword evidence="4 6" id="KW-1015">Disulfide bond</keyword>
<dbReference type="FunFam" id="2.60.40.1180:FF:000008">
    <property type="entry name" value="Alpha-galactosidase"/>
    <property type="match status" value="1"/>
</dbReference>
<dbReference type="InterPro" id="IPR041233">
    <property type="entry name" value="Melibiase_C"/>
</dbReference>
<protein>
    <recommendedName>
        <fullName evidence="6">Alpha-galactosidase</fullName>
        <ecNumber evidence="6">3.2.1.22</ecNumber>
    </recommendedName>
    <alternativeName>
        <fullName evidence="6">Melibiase</fullName>
    </alternativeName>
</protein>
<reference evidence="9" key="1">
    <citation type="submission" date="2015-06" db="EMBL/GenBank/DDBJ databases">
        <title>Comparative genomics of Burkholderia leaf nodule symbionts.</title>
        <authorList>
            <person name="Carlier A."/>
            <person name="Eberl L."/>
            <person name="Pinto-Carbo M."/>
        </authorList>
    </citation>
    <scope>NUCLEOTIDE SEQUENCE [LARGE SCALE GENOMIC DNA]</scope>
    <source>
        <strain evidence="9">UZHbot4</strain>
    </source>
</reference>
<dbReference type="Gene3D" id="2.60.120.1060">
    <property type="entry name" value="NPCBM/NEW2 domain"/>
    <property type="match status" value="1"/>
</dbReference>
<evidence type="ECO:0000256" key="1">
    <source>
        <dbReference type="ARBA" id="ARBA00009743"/>
    </source>
</evidence>
<evidence type="ECO:0000313" key="9">
    <source>
        <dbReference type="Proteomes" id="UP000036959"/>
    </source>
</evidence>
<dbReference type="PATRIC" id="fig|242163.4.peg.3772"/>
<dbReference type="InterPro" id="IPR008979">
    <property type="entry name" value="Galactose-bd-like_sf"/>
</dbReference>
<accession>A0A0L0M3I7</accession>
<dbReference type="InterPro" id="IPR013780">
    <property type="entry name" value="Glyco_hydro_b"/>
</dbReference>
<comment type="catalytic activity">
    <reaction evidence="6">
        <text>Hydrolysis of terminal, non-reducing alpha-D-galactose residues in alpha-D-galactosides, including galactose oligosaccharides, galactomannans and galactolipids.</text>
        <dbReference type="EC" id="3.2.1.22"/>
    </reaction>
</comment>
<dbReference type="Pfam" id="PF08305">
    <property type="entry name" value="NPCBM"/>
    <property type="match status" value="1"/>
</dbReference>
<evidence type="ECO:0000256" key="3">
    <source>
        <dbReference type="ARBA" id="ARBA00022801"/>
    </source>
</evidence>
<dbReference type="PANTHER" id="PTHR11452:SF75">
    <property type="entry name" value="ALPHA-GALACTOSIDASE MEL1"/>
    <property type="match status" value="1"/>
</dbReference>
<organism evidence="8 9">
    <name type="scientific">Candidatus Burkholderia verschuerenii</name>
    <dbReference type="NCBI Taxonomy" id="242163"/>
    <lineage>
        <taxon>Bacteria</taxon>
        <taxon>Pseudomonadati</taxon>
        <taxon>Pseudomonadota</taxon>
        <taxon>Betaproteobacteria</taxon>
        <taxon>Burkholderiales</taxon>
        <taxon>Burkholderiaceae</taxon>
        <taxon>Burkholderia</taxon>
    </lineage>
</organism>
<keyword evidence="9" id="KW-1185">Reference proteome</keyword>
<dbReference type="Gene3D" id="2.60.40.1180">
    <property type="entry name" value="Golgi alpha-mannosidase II"/>
    <property type="match status" value="1"/>
</dbReference>
<name>A0A0L0M3I7_9BURK</name>
<dbReference type="CDD" id="cd14792">
    <property type="entry name" value="GH27"/>
    <property type="match status" value="1"/>
</dbReference>
<dbReference type="InterPro" id="IPR013222">
    <property type="entry name" value="Glyco_hyd_98_carb-bd"/>
</dbReference>
<dbReference type="InterPro" id="IPR013785">
    <property type="entry name" value="Aldolase_TIM"/>
</dbReference>
<dbReference type="GO" id="GO:0004557">
    <property type="term" value="F:alpha-galactosidase activity"/>
    <property type="evidence" value="ECO:0007669"/>
    <property type="project" value="UniProtKB-EC"/>
</dbReference>
<dbReference type="EC" id="3.2.1.22" evidence="6"/>
<evidence type="ECO:0000256" key="6">
    <source>
        <dbReference type="RuleBase" id="RU361168"/>
    </source>
</evidence>
<dbReference type="Gene3D" id="3.20.20.70">
    <property type="entry name" value="Aldolase class I"/>
    <property type="match status" value="1"/>
</dbReference>
<evidence type="ECO:0000256" key="4">
    <source>
        <dbReference type="ARBA" id="ARBA00023157"/>
    </source>
</evidence>
<dbReference type="SUPFAM" id="SSF51011">
    <property type="entry name" value="Glycosyl hydrolase domain"/>
    <property type="match status" value="1"/>
</dbReference>
<dbReference type="SMART" id="SM00776">
    <property type="entry name" value="NPCBM"/>
    <property type="match status" value="1"/>
</dbReference>
<keyword evidence="2" id="KW-0732">Signal</keyword>
<evidence type="ECO:0000259" key="7">
    <source>
        <dbReference type="SMART" id="SM00776"/>
    </source>
</evidence>
<keyword evidence="5 6" id="KW-0326">Glycosidase</keyword>
<dbReference type="GO" id="GO:0005975">
    <property type="term" value="P:carbohydrate metabolic process"/>
    <property type="evidence" value="ECO:0007669"/>
    <property type="project" value="InterPro"/>
</dbReference>
<comment type="similarity">
    <text evidence="1 6">Belongs to the glycosyl hydrolase 27 family.</text>
</comment>
<dbReference type="PRINTS" id="PR00740">
    <property type="entry name" value="GLHYDRLASE27"/>
</dbReference>
<dbReference type="SUPFAM" id="SSF51445">
    <property type="entry name" value="(Trans)glycosidases"/>
    <property type="match status" value="1"/>
</dbReference>
<evidence type="ECO:0000256" key="2">
    <source>
        <dbReference type="ARBA" id="ARBA00022729"/>
    </source>
</evidence>
<dbReference type="InterPro" id="IPR017853">
    <property type="entry name" value="GH"/>
</dbReference>
<dbReference type="SUPFAM" id="SSF49785">
    <property type="entry name" value="Galactose-binding domain-like"/>
    <property type="match status" value="1"/>
</dbReference>
<dbReference type="EMBL" id="LFJJ01000271">
    <property type="protein sequence ID" value="KND57202.1"/>
    <property type="molecule type" value="Genomic_DNA"/>
</dbReference>
<feature type="domain" description="Glycosyl hydrolase family 98 putative carbohydrate-binding module" evidence="7">
    <location>
        <begin position="309"/>
        <end position="460"/>
    </location>
</feature>
<dbReference type="InterPro" id="IPR038637">
    <property type="entry name" value="NPCBM_sf"/>
</dbReference>
<dbReference type="AlphaFoldDB" id="A0A0L0M3I7"/>
<dbReference type="InterPro" id="IPR002241">
    <property type="entry name" value="Glyco_hydro_27"/>
</dbReference>
<dbReference type="Proteomes" id="UP000036959">
    <property type="component" value="Unassembled WGS sequence"/>
</dbReference>
<evidence type="ECO:0000313" key="8">
    <source>
        <dbReference type="EMBL" id="KND57202.1"/>
    </source>
</evidence>
<keyword evidence="3 6" id="KW-0378">Hydrolase</keyword>
<dbReference type="Pfam" id="PF17801">
    <property type="entry name" value="Melibiase_C"/>
    <property type="match status" value="1"/>
</dbReference>
<evidence type="ECO:0000256" key="5">
    <source>
        <dbReference type="ARBA" id="ARBA00023295"/>
    </source>
</evidence>
<dbReference type="OrthoDB" id="9807519at2"/>
<comment type="caution">
    <text evidence="8">The sequence shown here is derived from an EMBL/GenBank/DDBJ whole genome shotgun (WGS) entry which is preliminary data.</text>
</comment>
<sequence length="461" mass="49199">MSNQTTFPSGIKALAHYVHGKGMKLGIYEAGNTQTCAVIYNGYPVALGVGSVNHEALDAQTFADWGVDYLKYDHCSGPADRLTFFTMRDALAATKHNIFYSVNLDYPGTGGMSVNQIAHTARVAFDVNASFDSLLSQIDASNSLAGYVIPGYWNDMDMLEVGNLPSDDQNRTNFEMWAIMSSPLILGGDVQSMPASTLAILKNSEVIAVSKDPLNIQASLVREDTPGLQVYSKPLYANGERAVALLNRTGTAAAITVAWSDLALKNGAATVRDLWAKRDIGASTSKYTATVPAYGVAMLRVKGEEFPMPRGTSPLTAASPIYPSNSWGPVEINMSNGESGKGDGTPLSVAGVPYSTGFGTNAPSQVGFRLNGTCSSFTAQVGIDDYFNRKTGTVGHGNTVFEVWGDGRLLKRSAAVKPGAAALTLKADVKDVAVLRLVARPDDNSNWFDYADWLTPSITCK</sequence>
<dbReference type="PANTHER" id="PTHR11452">
    <property type="entry name" value="ALPHA-GALACTOSIDASE/ALPHA-N-ACETYLGALACTOSAMINIDASE"/>
    <property type="match status" value="1"/>
</dbReference>
<dbReference type="Pfam" id="PF16499">
    <property type="entry name" value="Melibiase_2"/>
    <property type="match status" value="1"/>
</dbReference>